<accession>A0A0L8GB98</accession>
<organism evidence="2">
    <name type="scientific">Octopus bimaculoides</name>
    <name type="common">California two-spotted octopus</name>
    <dbReference type="NCBI Taxonomy" id="37653"/>
    <lineage>
        <taxon>Eukaryota</taxon>
        <taxon>Metazoa</taxon>
        <taxon>Spiralia</taxon>
        <taxon>Lophotrochozoa</taxon>
        <taxon>Mollusca</taxon>
        <taxon>Cephalopoda</taxon>
        <taxon>Coleoidea</taxon>
        <taxon>Octopodiformes</taxon>
        <taxon>Octopoda</taxon>
        <taxon>Incirrata</taxon>
        <taxon>Octopodidae</taxon>
        <taxon>Octopus</taxon>
    </lineage>
</organism>
<feature type="region of interest" description="Disordered" evidence="1">
    <location>
        <begin position="1"/>
        <end position="43"/>
    </location>
</feature>
<gene>
    <name evidence="2" type="ORF">OCBIM_22037271mg</name>
</gene>
<protein>
    <submittedName>
        <fullName evidence="2">Uncharacterized protein</fullName>
    </submittedName>
</protein>
<name>A0A0L8GB98_OCTBM</name>
<reference evidence="2" key="1">
    <citation type="submission" date="2015-07" db="EMBL/GenBank/DDBJ databases">
        <title>MeaNS - Measles Nucleotide Surveillance Program.</title>
        <authorList>
            <person name="Tran T."/>
            <person name="Druce J."/>
        </authorList>
    </citation>
    <scope>NUCLEOTIDE SEQUENCE</scope>
    <source>
        <strain evidence="2">UCB-OBI-ISO-001</strain>
        <tissue evidence="2">Gonad</tissue>
    </source>
</reference>
<dbReference type="AlphaFoldDB" id="A0A0L8GB98"/>
<proteinExistence type="predicted"/>
<sequence>MILSARRLNNNNNDNDNNDNNDADDDDDDEVGDVDGENNNGLDLIYRHLPENIKQKVGG</sequence>
<dbReference type="EMBL" id="KQ422987">
    <property type="protein sequence ID" value="KOF73815.1"/>
    <property type="molecule type" value="Genomic_DNA"/>
</dbReference>
<feature type="compositionally biased region" description="Acidic residues" evidence="1">
    <location>
        <begin position="16"/>
        <end position="36"/>
    </location>
</feature>
<evidence type="ECO:0000313" key="2">
    <source>
        <dbReference type="EMBL" id="KOF73815.1"/>
    </source>
</evidence>
<evidence type="ECO:0000256" key="1">
    <source>
        <dbReference type="SAM" id="MobiDB-lite"/>
    </source>
</evidence>